<feature type="binding site" evidence="2">
    <location>
        <begin position="8"/>
        <end position="15"/>
    </location>
    <ligand>
        <name>substrate</name>
    </ligand>
</feature>
<dbReference type="EMBL" id="CP028901">
    <property type="protein sequence ID" value="AWB35304.1"/>
    <property type="molecule type" value="Genomic_DNA"/>
</dbReference>
<reference evidence="3 4" key="1">
    <citation type="submission" date="2018-04" db="EMBL/GenBank/DDBJ databases">
        <title>Bordetella sp. HZ20 isolated from seawater.</title>
        <authorList>
            <person name="Sun C."/>
        </authorList>
    </citation>
    <scope>NUCLEOTIDE SEQUENCE [LARGE SCALE GENOMIC DNA]</scope>
    <source>
        <strain evidence="3 4">HZ20</strain>
    </source>
</reference>
<dbReference type="GO" id="GO:0016791">
    <property type="term" value="F:phosphatase activity"/>
    <property type="evidence" value="ECO:0007669"/>
    <property type="project" value="TreeGrafter"/>
</dbReference>
<feature type="active site" description="Proton donor/acceptor" evidence="1">
    <location>
        <position position="88"/>
    </location>
</feature>
<name>A0A2R4XNG1_9BURK</name>
<dbReference type="OrthoDB" id="9783269at2"/>
<sequence>MTEILIIRHGETPWNVERRVQGWHDVALNDNGRAQATALGRHLAHLQQKQEHVLDALYSSDLTRARETAVLLDEALGIGMALVQGVRERRYGVLEGLPFDRLHDHNPDAAKIWASRDPDGMIEGAETLREFQDRVVTSLNDLARKHINQRIAVVTHGGAMDIIWRQASGISLQDPQRAKLLNASINRISIENDQWQVIQWGDVGHLSQQSGHDVTV</sequence>
<protein>
    <submittedName>
        <fullName evidence="3">Histidine phosphatase family protein</fullName>
    </submittedName>
</protein>
<dbReference type="KEGG" id="boz:DBV39_17930"/>
<keyword evidence="4" id="KW-1185">Reference proteome</keyword>
<dbReference type="Pfam" id="PF00300">
    <property type="entry name" value="His_Phos_1"/>
    <property type="match status" value="1"/>
</dbReference>
<dbReference type="InterPro" id="IPR029033">
    <property type="entry name" value="His_PPase_superfam"/>
</dbReference>
<evidence type="ECO:0000256" key="2">
    <source>
        <dbReference type="PIRSR" id="PIRSR613078-2"/>
    </source>
</evidence>
<dbReference type="GO" id="GO:0005829">
    <property type="term" value="C:cytosol"/>
    <property type="evidence" value="ECO:0007669"/>
    <property type="project" value="TreeGrafter"/>
</dbReference>
<dbReference type="SUPFAM" id="SSF53254">
    <property type="entry name" value="Phosphoglycerate mutase-like"/>
    <property type="match status" value="1"/>
</dbReference>
<dbReference type="AlphaFoldDB" id="A0A2R4XNG1"/>
<dbReference type="PROSITE" id="PS00175">
    <property type="entry name" value="PG_MUTASE"/>
    <property type="match status" value="1"/>
</dbReference>
<feature type="binding site" evidence="2">
    <location>
        <begin position="88"/>
        <end position="91"/>
    </location>
    <ligand>
        <name>substrate</name>
    </ligand>
</feature>
<gene>
    <name evidence="3" type="ORF">DBV39_17930</name>
</gene>
<accession>A0A2R4XNG1</accession>
<dbReference type="InterPro" id="IPR013078">
    <property type="entry name" value="His_Pase_superF_clade-1"/>
</dbReference>
<organism evidence="3 4">
    <name type="scientific">Orrella marina</name>
    <dbReference type="NCBI Taxonomy" id="2163011"/>
    <lineage>
        <taxon>Bacteria</taxon>
        <taxon>Pseudomonadati</taxon>
        <taxon>Pseudomonadota</taxon>
        <taxon>Betaproteobacteria</taxon>
        <taxon>Burkholderiales</taxon>
        <taxon>Alcaligenaceae</taxon>
        <taxon>Orrella</taxon>
    </lineage>
</organism>
<dbReference type="RefSeq" id="WP_108622750.1">
    <property type="nucleotide sequence ID" value="NZ_CP028901.1"/>
</dbReference>
<dbReference type="InterPro" id="IPR050275">
    <property type="entry name" value="PGM_Phosphatase"/>
</dbReference>
<feature type="active site" description="Tele-phosphohistidine intermediate" evidence="1">
    <location>
        <position position="9"/>
    </location>
</feature>
<proteinExistence type="predicted"/>
<dbReference type="Proteomes" id="UP000244571">
    <property type="component" value="Chromosome"/>
</dbReference>
<dbReference type="CDD" id="cd07067">
    <property type="entry name" value="HP_PGM_like"/>
    <property type="match status" value="1"/>
</dbReference>
<dbReference type="Gene3D" id="3.40.50.1240">
    <property type="entry name" value="Phosphoglycerate mutase-like"/>
    <property type="match status" value="1"/>
</dbReference>
<evidence type="ECO:0000256" key="1">
    <source>
        <dbReference type="PIRSR" id="PIRSR613078-1"/>
    </source>
</evidence>
<evidence type="ECO:0000313" key="4">
    <source>
        <dbReference type="Proteomes" id="UP000244571"/>
    </source>
</evidence>
<evidence type="ECO:0000313" key="3">
    <source>
        <dbReference type="EMBL" id="AWB35304.1"/>
    </source>
</evidence>
<dbReference type="SMART" id="SM00855">
    <property type="entry name" value="PGAM"/>
    <property type="match status" value="1"/>
</dbReference>
<dbReference type="PANTHER" id="PTHR48100">
    <property type="entry name" value="BROAD-SPECIFICITY PHOSPHATASE YOR283W-RELATED"/>
    <property type="match status" value="1"/>
</dbReference>
<dbReference type="PANTHER" id="PTHR48100:SF44">
    <property type="entry name" value="PHOSPHATASE C1620.13-RELATED"/>
    <property type="match status" value="1"/>
</dbReference>
<feature type="binding site" evidence="2">
    <location>
        <position position="64"/>
    </location>
    <ligand>
        <name>substrate</name>
    </ligand>
</feature>
<dbReference type="InterPro" id="IPR001345">
    <property type="entry name" value="PG/BPGM_mutase_AS"/>
</dbReference>